<gene>
    <name evidence="1" type="ORF">GCM10010917_28230</name>
</gene>
<reference evidence="2" key="1">
    <citation type="journal article" date="2019" name="Int. J. Syst. Evol. Microbiol.">
        <title>The Global Catalogue of Microorganisms (GCM) 10K type strain sequencing project: providing services to taxonomists for standard genome sequencing and annotation.</title>
        <authorList>
            <consortium name="The Broad Institute Genomics Platform"/>
            <consortium name="The Broad Institute Genome Sequencing Center for Infectious Disease"/>
            <person name="Wu L."/>
            <person name="Ma J."/>
        </authorList>
    </citation>
    <scope>NUCLEOTIDE SEQUENCE [LARGE SCALE GENOMIC DNA]</scope>
    <source>
        <strain evidence="2">CGMCC 1.15044</strain>
    </source>
</reference>
<comment type="caution">
    <text evidence="1">The sequence shown here is derived from an EMBL/GenBank/DDBJ whole genome shotgun (WGS) entry which is preliminary data.</text>
</comment>
<evidence type="ECO:0000313" key="2">
    <source>
        <dbReference type="Proteomes" id="UP000609323"/>
    </source>
</evidence>
<evidence type="ECO:0000313" key="1">
    <source>
        <dbReference type="EMBL" id="GGA41317.1"/>
    </source>
</evidence>
<dbReference type="SUPFAM" id="SSF140500">
    <property type="entry name" value="BAS1536-like"/>
    <property type="match status" value="1"/>
</dbReference>
<dbReference type="RefSeq" id="WP_094093832.1">
    <property type="nucleotide sequence ID" value="NZ_BMHF01000009.1"/>
</dbReference>
<protein>
    <recommendedName>
        <fullName evidence="3">Aspartyl-phosphate phosphatase Spo0E family protein</fullName>
    </recommendedName>
</protein>
<dbReference type="Proteomes" id="UP000609323">
    <property type="component" value="Unassembled WGS sequence"/>
</dbReference>
<dbReference type="InterPro" id="IPR036638">
    <property type="entry name" value="HLH_DNA-bd_sf"/>
</dbReference>
<dbReference type="InterPro" id="IPR018540">
    <property type="entry name" value="Spo0E-like"/>
</dbReference>
<accession>A0ABQ1GCX9</accession>
<dbReference type="Pfam" id="PF09388">
    <property type="entry name" value="SpoOE-like"/>
    <property type="match status" value="1"/>
</dbReference>
<keyword evidence="2" id="KW-1185">Reference proteome</keyword>
<dbReference type="EMBL" id="BMHF01000009">
    <property type="protein sequence ID" value="GGA41317.1"/>
    <property type="molecule type" value="Genomic_DNA"/>
</dbReference>
<evidence type="ECO:0008006" key="3">
    <source>
        <dbReference type="Google" id="ProtNLM"/>
    </source>
</evidence>
<organism evidence="1 2">
    <name type="scientific">Paenibacillus physcomitrellae</name>
    <dbReference type="NCBI Taxonomy" id="1619311"/>
    <lineage>
        <taxon>Bacteria</taxon>
        <taxon>Bacillati</taxon>
        <taxon>Bacillota</taxon>
        <taxon>Bacilli</taxon>
        <taxon>Bacillales</taxon>
        <taxon>Paenibacillaceae</taxon>
        <taxon>Paenibacillus</taxon>
    </lineage>
</organism>
<name>A0ABQ1GCX9_9BACL</name>
<sequence>MNEPEMIQHKIEKARLKLNQMERMYGLGDAKVIQQSMYLDELINEYMQMFIVQVK</sequence>
<dbReference type="InterPro" id="IPR037208">
    <property type="entry name" value="Spo0E-like_sf"/>
</dbReference>
<proteinExistence type="predicted"/>
<dbReference type="Gene3D" id="4.10.280.10">
    <property type="entry name" value="Helix-loop-helix DNA-binding domain"/>
    <property type="match status" value="1"/>
</dbReference>